<reference evidence="7" key="1">
    <citation type="journal article" date="2023" name="Mol. Phylogenet. Evol.">
        <title>Genome-scale phylogeny and comparative genomics of the fungal order Sordariales.</title>
        <authorList>
            <person name="Hensen N."/>
            <person name="Bonometti L."/>
            <person name="Westerberg I."/>
            <person name="Brannstrom I.O."/>
            <person name="Guillou S."/>
            <person name="Cros-Aarteil S."/>
            <person name="Calhoun S."/>
            <person name="Haridas S."/>
            <person name="Kuo A."/>
            <person name="Mondo S."/>
            <person name="Pangilinan J."/>
            <person name="Riley R."/>
            <person name="LaButti K."/>
            <person name="Andreopoulos B."/>
            <person name="Lipzen A."/>
            <person name="Chen C."/>
            <person name="Yan M."/>
            <person name="Daum C."/>
            <person name="Ng V."/>
            <person name="Clum A."/>
            <person name="Steindorff A."/>
            <person name="Ohm R.A."/>
            <person name="Martin F."/>
            <person name="Silar P."/>
            <person name="Natvig D.O."/>
            <person name="Lalanne C."/>
            <person name="Gautier V."/>
            <person name="Ament-Velasquez S.L."/>
            <person name="Kruys A."/>
            <person name="Hutchinson M.I."/>
            <person name="Powell A.J."/>
            <person name="Barry K."/>
            <person name="Miller A.N."/>
            <person name="Grigoriev I.V."/>
            <person name="Debuchy R."/>
            <person name="Gladieux P."/>
            <person name="Hiltunen Thoren M."/>
            <person name="Johannesson H."/>
        </authorList>
    </citation>
    <scope>NUCLEOTIDE SEQUENCE</scope>
    <source>
        <strain evidence="7">CBS 359.72</strain>
    </source>
</reference>
<protein>
    <recommendedName>
        <fullName evidence="9">Ankyrin repeat protein</fullName>
    </recommendedName>
</protein>
<gene>
    <name evidence="7" type="ORF">C7999DRAFT_38283</name>
</gene>
<proteinExistence type="predicted"/>
<dbReference type="Proteomes" id="UP001303647">
    <property type="component" value="Unassembled WGS sequence"/>
</dbReference>
<dbReference type="Pfam" id="PF24883">
    <property type="entry name" value="NPHP3_N"/>
    <property type="match status" value="1"/>
</dbReference>
<evidence type="ECO:0000313" key="8">
    <source>
        <dbReference type="Proteomes" id="UP001303647"/>
    </source>
</evidence>
<keyword evidence="1" id="KW-0677">Repeat</keyword>
<sequence>MADPLSIPGSVVGIISLGLQVTQYLFDYYSALKNRETHLSGTITKLEQLMKVLEVVRTQAEARRSKPDEDNQFGNILTAVQRCEECIQELKEEADKFRESPTQARRFGAAARATVRRIVYPLRRSTLQRIEEGIDEILTHLSVAQLSWIQKELDEIRYDVEDTKALLEQMRANQVSSEIRKWLNAPDATTNLNIACANKHPGTGLWFVQGTRFSDWLRVPNSFLWVCGFAGSGKSVLCSTAIQHTYRHIQRRPSAGLAFFYFSFSDSGKQNVESLLRALILQLSSQLQKGSQLLALYQRHHAGTPPYQDLLSCLSEIIRDFTDVYLVIDALDESPRSLSRDAVLQALAEIRAWSDPKLHLLVTSRDEADIREELHANQDEIVVMKNDSIDRDIALFVSQHLRQNRRLRKWERHHDRIEKAFTERAKGVFRWVECQFRALASCPRSEDLLEQLLQSLPATLDETYRRMLLNIPPASAPYAHQILSLLCCSERPLKVAELLDAVAVELGGQSQVFKYNPKRRLEDEQAILEVCPGFTELSVDPRTGETTVRIAHFSVQEYLESERLRKEDVKAFSIERTKAHTKMAHICLTFLLDPKLAFSVEKYPFVSYAAHWPHHFRGSSAVESVEARVLQLFQGPQWLFLNWVHLWRTSLVFGNLLIRGMMPCWDALLPLYYASRLGLPSIICKLLDQRPPSAIGSADSVAAATGSKELVQVFLENGTDVNGRDDRGRAALSIAAQFDYRELVPVLLEAGADINAQDNVKRTPLLIAFEKDHQSTISEQLIKAGADINLPDKYGASTRRRLKT</sequence>
<dbReference type="PANTHER" id="PTHR10039">
    <property type="entry name" value="AMELOGENIN"/>
    <property type="match status" value="1"/>
</dbReference>
<dbReference type="PROSITE" id="PS50088">
    <property type="entry name" value="ANK_REPEAT"/>
    <property type="match status" value="3"/>
</dbReference>
<dbReference type="InterPro" id="IPR002110">
    <property type="entry name" value="Ankyrin_rpt"/>
</dbReference>
<evidence type="ECO:0000256" key="3">
    <source>
        <dbReference type="SAM" id="Coils"/>
    </source>
</evidence>
<dbReference type="SUPFAM" id="SSF52540">
    <property type="entry name" value="P-loop containing nucleoside triphosphate hydrolases"/>
    <property type="match status" value="1"/>
</dbReference>
<feature type="repeat" description="ANK" evidence="2">
    <location>
        <begin position="727"/>
        <end position="759"/>
    </location>
</feature>
<evidence type="ECO:0000259" key="4">
    <source>
        <dbReference type="Pfam" id="PF17111"/>
    </source>
</evidence>
<feature type="repeat" description="ANK" evidence="2">
    <location>
        <begin position="701"/>
        <end position="726"/>
    </location>
</feature>
<dbReference type="InterPro" id="IPR027417">
    <property type="entry name" value="P-loop_NTPase"/>
</dbReference>
<feature type="coiled-coil region" evidence="3">
    <location>
        <begin position="43"/>
        <end position="100"/>
    </location>
</feature>
<dbReference type="Gene3D" id="3.40.50.300">
    <property type="entry name" value="P-loop containing nucleotide triphosphate hydrolases"/>
    <property type="match status" value="1"/>
</dbReference>
<keyword evidence="8" id="KW-1185">Reference proteome</keyword>
<dbReference type="InterPro" id="IPR054471">
    <property type="entry name" value="GPIID_WHD"/>
</dbReference>
<dbReference type="InterPro" id="IPR031348">
    <property type="entry name" value="PigL_N"/>
</dbReference>
<feature type="domain" description="Azaphilone pigments biosynthesis cluster protein L N-terminal" evidence="4">
    <location>
        <begin position="2"/>
        <end position="104"/>
    </location>
</feature>
<evidence type="ECO:0008006" key="9">
    <source>
        <dbReference type="Google" id="ProtNLM"/>
    </source>
</evidence>
<accession>A0AAN7CYP2</accession>
<dbReference type="Gene3D" id="1.25.40.20">
    <property type="entry name" value="Ankyrin repeat-containing domain"/>
    <property type="match status" value="1"/>
</dbReference>
<evidence type="ECO:0000259" key="5">
    <source>
        <dbReference type="Pfam" id="PF22939"/>
    </source>
</evidence>
<dbReference type="PROSITE" id="PS50297">
    <property type="entry name" value="ANK_REP_REGION"/>
    <property type="match status" value="2"/>
</dbReference>
<evidence type="ECO:0000259" key="6">
    <source>
        <dbReference type="Pfam" id="PF24883"/>
    </source>
</evidence>
<comment type="caution">
    <text evidence="7">The sequence shown here is derived from an EMBL/GenBank/DDBJ whole genome shotgun (WGS) entry which is preliminary data.</text>
</comment>
<feature type="domain" description="Nephrocystin 3-like N-terminal" evidence="6">
    <location>
        <begin position="202"/>
        <end position="365"/>
    </location>
</feature>
<keyword evidence="3" id="KW-0175">Coiled coil</keyword>
<dbReference type="InterPro" id="IPR036770">
    <property type="entry name" value="Ankyrin_rpt-contain_sf"/>
</dbReference>
<dbReference type="SMART" id="SM00248">
    <property type="entry name" value="ANK"/>
    <property type="match status" value="3"/>
</dbReference>
<name>A0AAN7CYP2_9PEZI</name>
<dbReference type="AlphaFoldDB" id="A0AAN7CYP2"/>
<organism evidence="7 8">
    <name type="scientific">Corynascus novoguineensis</name>
    <dbReference type="NCBI Taxonomy" id="1126955"/>
    <lineage>
        <taxon>Eukaryota</taxon>
        <taxon>Fungi</taxon>
        <taxon>Dikarya</taxon>
        <taxon>Ascomycota</taxon>
        <taxon>Pezizomycotina</taxon>
        <taxon>Sordariomycetes</taxon>
        <taxon>Sordariomycetidae</taxon>
        <taxon>Sordariales</taxon>
        <taxon>Chaetomiaceae</taxon>
        <taxon>Corynascus</taxon>
    </lineage>
</organism>
<keyword evidence="2" id="KW-0040">ANK repeat</keyword>
<dbReference type="SUPFAM" id="SSF48403">
    <property type="entry name" value="Ankyrin repeat"/>
    <property type="match status" value="1"/>
</dbReference>
<dbReference type="Pfam" id="PF17111">
    <property type="entry name" value="PigL_N"/>
    <property type="match status" value="1"/>
</dbReference>
<feature type="domain" description="GPI inositol-deacylase winged helix" evidence="5">
    <location>
        <begin position="478"/>
        <end position="565"/>
    </location>
</feature>
<dbReference type="InterPro" id="IPR056884">
    <property type="entry name" value="NPHP3-like_N"/>
</dbReference>
<dbReference type="PANTHER" id="PTHR10039:SF16">
    <property type="entry name" value="GPI INOSITOL-DEACYLASE"/>
    <property type="match status" value="1"/>
</dbReference>
<evidence type="ECO:0000313" key="7">
    <source>
        <dbReference type="EMBL" id="KAK4250674.1"/>
    </source>
</evidence>
<evidence type="ECO:0000256" key="1">
    <source>
        <dbReference type="ARBA" id="ARBA00022737"/>
    </source>
</evidence>
<evidence type="ECO:0000256" key="2">
    <source>
        <dbReference type="PROSITE-ProRule" id="PRU00023"/>
    </source>
</evidence>
<dbReference type="Pfam" id="PF12796">
    <property type="entry name" value="Ank_2"/>
    <property type="match status" value="1"/>
</dbReference>
<reference evidence="7" key="2">
    <citation type="submission" date="2023-05" db="EMBL/GenBank/DDBJ databases">
        <authorList>
            <consortium name="Lawrence Berkeley National Laboratory"/>
            <person name="Steindorff A."/>
            <person name="Hensen N."/>
            <person name="Bonometti L."/>
            <person name="Westerberg I."/>
            <person name="Brannstrom I.O."/>
            <person name="Guillou S."/>
            <person name="Cros-Aarteil S."/>
            <person name="Calhoun S."/>
            <person name="Haridas S."/>
            <person name="Kuo A."/>
            <person name="Mondo S."/>
            <person name="Pangilinan J."/>
            <person name="Riley R."/>
            <person name="Labutti K."/>
            <person name="Andreopoulos B."/>
            <person name="Lipzen A."/>
            <person name="Chen C."/>
            <person name="Yanf M."/>
            <person name="Daum C."/>
            <person name="Ng V."/>
            <person name="Clum A."/>
            <person name="Ohm R."/>
            <person name="Martin F."/>
            <person name="Silar P."/>
            <person name="Natvig D."/>
            <person name="Lalanne C."/>
            <person name="Gautier V."/>
            <person name="Ament-Velasquez S.L."/>
            <person name="Kruys A."/>
            <person name="Hutchinson M.I."/>
            <person name="Powell A.J."/>
            <person name="Barry K."/>
            <person name="Miller A.N."/>
            <person name="Grigoriev I.V."/>
            <person name="Debuchy R."/>
            <person name="Gladieux P."/>
            <person name="Thoren M.H."/>
            <person name="Johannesson H."/>
        </authorList>
    </citation>
    <scope>NUCLEOTIDE SEQUENCE</scope>
    <source>
        <strain evidence="7">CBS 359.72</strain>
    </source>
</reference>
<dbReference type="EMBL" id="MU857611">
    <property type="protein sequence ID" value="KAK4250674.1"/>
    <property type="molecule type" value="Genomic_DNA"/>
</dbReference>
<feature type="repeat" description="ANK" evidence="2">
    <location>
        <begin position="760"/>
        <end position="793"/>
    </location>
</feature>
<dbReference type="Pfam" id="PF22939">
    <property type="entry name" value="WHD_GPIID"/>
    <property type="match status" value="1"/>
</dbReference>